<dbReference type="PANTHER" id="PTHR15750">
    <property type="entry name" value="VASOHIBIN-1-LIKE ISOFORM X2"/>
    <property type="match status" value="1"/>
</dbReference>
<dbReference type="Proteomes" id="UP001190700">
    <property type="component" value="Unassembled WGS sequence"/>
</dbReference>
<protein>
    <submittedName>
        <fullName evidence="2">Uncharacterized protein</fullName>
    </submittedName>
</protein>
<gene>
    <name evidence="2" type="ORF">CYMTET_29455</name>
</gene>
<dbReference type="Pfam" id="PF14822">
    <property type="entry name" value="Vasohibin"/>
    <property type="match status" value="1"/>
</dbReference>
<feature type="compositionally biased region" description="Low complexity" evidence="1">
    <location>
        <begin position="21"/>
        <end position="34"/>
    </location>
</feature>
<dbReference type="AlphaFoldDB" id="A0AAE0KUW9"/>
<organism evidence="2 3">
    <name type="scientific">Cymbomonas tetramitiformis</name>
    <dbReference type="NCBI Taxonomy" id="36881"/>
    <lineage>
        <taxon>Eukaryota</taxon>
        <taxon>Viridiplantae</taxon>
        <taxon>Chlorophyta</taxon>
        <taxon>Pyramimonadophyceae</taxon>
        <taxon>Pyramimonadales</taxon>
        <taxon>Pyramimonadaceae</taxon>
        <taxon>Cymbomonas</taxon>
    </lineage>
</organism>
<evidence type="ECO:0000256" key="1">
    <source>
        <dbReference type="SAM" id="MobiDB-lite"/>
    </source>
</evidence>
<feature type="non-terminal residue" evidence="2">
    <location>
        <position position="167"/>
    </location>
</feature>
<sequence>MARSSTEAADGAHHEAPRPPAGSARAAVRAAKSSTQHQGADEVASASVLCNELRKLRESMPLTQEQAQQAAKLIKTLNSEGLVECGLAPPLRPTLAAGLDKLPVKQRLHNLQNFISSFEYNHTNDQYFNVRKNRPLARVMDTAKNIIRTALPIKCIEAVFLGIYLTA</sequence>
<name>A0AAE0KUW9_9CHLO</name>
<accession>A0AAE0KUW9</accession>
<evidence type="ECO:0000313" key="2">
    <source>
        <dbReference type="EMBL" id="KAK3261646.1"/>
    </source>
</evidence>
<dbReference type="PANTHER" id="PTHR15750:SF2">
    <property type="entry name" value="VASOHIBIN"/>
    <property type="match status" value="1"/>
</dbReference>
<dbReference type="InterPro" id="IPR028131">
    <property type="entry name" value="VASH1"/>
</dbReference>
<dbReference type="EMBL" id="LGRX02016763">
    <property type="protein sequence ID" value="KAK3261646.1"/>
    <property type="molecule type" value="Genomic_DNA"/>
</dbReference>
<feature type="region of interest" description="Disordered" evidence="1">
    <location>
        <begin position="1"/>
        <end position="43"/>
    </location>
</feature>
<evidence type="ECO:0000313" key="3">
    <source>
        <dbReference type="Proteomes" id="UP001190700"/>
    </source>
</evidence>
<comment type="caution">
    <text evidence="2">The sequence shown here is derived from an EMBL/GenBank/DDBJ whole genome shotgun (WGS) entry which is preliminary data.</text>
</comment>
<keyword evidence="3" id="KW-1185">Reference proteome</keyword>
<dbReference type="GO" id="GO:0005737">
    <property type="term" value="C:cytoplasm"/>
    <property type="evidence" value="ECO:0007669"/>
    <property type="project" value="InterPro"/>
</dbReference>
<proteinExistence type="predicted"/>
<reference evidence="2 3" key="1">
    <citation type="journal article" date="2015" name="Genome Biol. Evol.">
        <title>Comparative Genomics of a Bacterivorous Green Alga Reveals Evolutionary Causalities and Consequences of Phago-Mixotrophic Mode of Nutrition.</title>
        <authorList>
            <person name="Burns J.A."/>
            <person name="Paasch A."/>
            <person name="Narechania A."/>
            <person name="Kim E."/>
        </authorList>
    </citation>
    <scope>NUCLEOTIDE SEQUENCE [LARGE SCALE GENOMIC DNA]</scope>
    <source>
        <strain evidence="2 3">PLY_AMNH</strain>
    </source>
</reference>